<name>A0A9P8VRY2_9HYPO</name>
<dbReference type="AlphaFoldDB" id="A0A9P8VRY2"/>
<evidence type="ECO:0000256" key="2">
    <source>
        <dbReference type="SAM" id="MobiDB-lite"/>
    </source>
</evidence>
<protein>
    <submittedName>
        <fullName evidence="3">S-adenosyl-L-methionine-dependent methyltransferase</fullName>
    </submittedName>
</protein>
<comment type="similarity">
    <text evidence="1">Belongs to the methyltransferase superfamily. LaeA methyltransferase family.</text>
</comment>
<keyword evidence="4" id="KW-1185">Reference proteome</keyword>
<dbReference type="InterPro" id="IPR029063">
    <property type="entry name" value="SAM-dependent_MTases_sf"/>
</dbReference>
<evidence type="ECO:0000313" key="4">
    <source>
        <dbReference type="Proteomes" id="UP000777438"/>
    </source>
</evidence>
<sequence>MPEKSPSPKSPKSPARAASSPRSIGEQGEEQIIEPEDTPDTDEDADSTLGDDHDSSTASITSSILQYRTIKGRTYHSERGNAFYWGANDERQSEAMDIIHHMYTLAQDGKLYLAPIQHDVKKVIDIGCGTGVWAIDFADEFPGCEVIGTDISPIQPSWIPPNLKFEIDDATQEWTYTPGSFDYVHIRYLVGTIPDWTELFKQAYKTLKPGCYLESFEASPTIESDDGTVKPDSAMAQWDKIFIEGTKTTGRSFTVLADGTQRKAMEEAGFVDIEEWNYKCPISPWAKDPKLKEIGQFGQVFATQDTEGLLNFVASVLGWTTEQFHVYIAQFRREVRDRRNHPYFRIKVVWGRKPEEGD</sequence>
<dbReference type="PANTHER" id="PTHR43591">
    <property type="entry name" value="METHYLTRANSFERASE"/>
    <property type="match status" value="1"/>
</dbReference>
<dbReference type="Pfam" id="PF13489">
    <property type="entry name" value="Methyltransf_23"/>
    <property type="match status" value="1"/>
</dbReference>
<dbReference type="GO" id="GO:0032259">
    <property type="term" value="P:methylation"/>
    <property type="evidence" value="ECO:0007669"/>
    <property type="project" value="UniProtKB-KW"/>
</dbReference>
<organism evidence="3 4">
    <name type="scientific">Thelonectria olida</name>
    <dbReference type="NCBI Taxonomy" id="1576542"/>
    <lineage>
        <taxon>Eukaryota</taxon>
        <taxon>Fungi</taxon>
        <taxon>Dikarya</taxon>
        <taxon>Ascomycota</taxon>
        <taxon>Pezizomycotina</taxon>
        <taxon>Sordariomycetes</taxon>
        <taxon>Hypocreomycetidae</taxon>
        <taxon>Hypocreales</taxon>
        <taxon>Nectriaceae</taxon>
        <taxon>Thelonectria</taxon>
    </lineage>
</organism>
<dbReference type="GO" id="GO:0008168">
    <property type="term" value="F:methyltransferase activity"/>
    <property type="evidence" value="ECO:0007669"/>
    <property type="project" value="UniProtKB-KW"/>
</dbReference>
<feature type="compositionally biased region" description="Low complexity" evidence="2">
    <location>
        <begin position="10"/>
        <end position="26"/>
    </location>
</feature>
<dbReference type="SUPFAM" id="SSF53335">
    <property type="entry name" value="S-adenosyl-L-methionine-dependent methyltransferases"/>
    <property type="match status" value="1"/>
</dbReference>
<keyword evidence="3" id="KW-0808">Transferase</keyword>
<dbReference type="Proteomes" id="UP000777438">
    <property type="component" value="Unassembled WGS sequence"/>
</dbReference>
<feature type="compositionally biased region" description="Acidic residues" evidence="2">
    <location>
        <begin position="27"/>
        <end position="46"/>
    </location>
</feature>
<evidence type="ECO:0000256" key="1">
    <source>
        <dbReference type="ARBA" id="ARBA00038158"/>
    </source>
</evidence>
<proteinExistence type="inferred from homology"/>
<dbReference type="EMBL" id="JAGPYM010000050">
    <property type="protein sequence ID" value="KAH6871767.1"/>
    <property type="molecule type" value="Genomic_DNA"/>
</dbReference>
<dbReference type="OrthoDB" id="2013972at2759"/>
<feature type="region of interest" description="Disordered" evidence="2">
    <location>
        <begin position="1"/>
        <end position="57"/>
    </location>
</feature>
<gene>
    <name evidence="3" type="ORF">B0T10DRAFT_500166</name>
</gene>
<dbReference type="PANTHER" id="PTHR43591:SF10">
    <property type="entry name" value="ABC TRANSMEMBRANE TYPE-1 DOMAIN-CONTAINING PROTEIN-RELATED"/>
    <property type="match status" value="1"/>
</dbReference>
<reference evidence="3 4" key="1">
    <citation type="journal article" date="2021" name="Nat. Commun.">
        <title>Genetic determinants of endophytism in the Arabidopsis root mycobiome.</title>
        <authorList>
            <person name="Mesny F."/>
            <person name="Miyauchi S."/>
            <person name="Thiergart T."/>
            <person name="Pickel B."/>
            <person name="Atanasova L."/>
            <person name="Karlsson M."/>
            <person name="Huettel B."/>
            <person name="Barry K.W."/>
            <person name="Haridas S."/>
            <person name="Chen C."/>
            <person name="Bauer D."/>
            <person name="Andreopoulos W."/>
            <person name="Pangilinan J."/>
            <person name="LaButti K."/>
            <person name="Riley R."/>
            <person name="Lipzen A."/>
            <person name="Clum A."/>
            <person name="Drula E."/>
            <person name="Henrissat B."/>
            <person name="Kohler A."/>
            <person name="Grigoriev I.V."/>
            <person name="Martin F.M."/>
            <person name="Hacquard S."/>
        </authorList>
    </citation>
    <scope>NUCLEOTIDE SEQUENCE [LARGE SCALE GENOMIC DNA]</scope>
    <source>
        <strain evidence="3 4">MPI-CAGE-CH-0241</strain>
    </source>
</reference>
<accession>A0A9P8VRY2</accession>
<dbReference type="Gene3D" id="3.40.50.150">
    <property type="entry name" value="Vaccinia Virus protein VP39"/>
    <property type="match status" value="1"/>
</dbReference>
<comment type="caution">
    <text evidence="3">The sequence shown here is derived from an EMBL/GenBank/DDBJ whole genome shotgun (WGS) entry which is preliminary data.</text>
</comment>
<dbReference type="CDD" id="cd02440">
    <property type="entry name" value="AdoMet_MTases"/>
    <property type="match status" value="1"/>
</dbReference>
<evidence type="ECO:0000313" key="3">
    <source>
        <dbReference type="EMBL" id="KAH6871767.1"/>
    </source>
</evidence>
<keyword evidence="3" id="KW-0489">Methyltransferase</keyword>